<dbReference type="EMBL" id="CP017634">
    <property type="protein sequence ID" value="ATW26922.1"/>
    <property type="molecule type" value="Genomic_DNA"/>
</dbReference>
<dbReference type="SUPFAM" id="SSF49265">
    <property type="entry name" value="Fibronectin type III"/>
    <property type="match status" value="2"/>
</dbReference>
<feature type="signal peptide" evidence="4">
    <location>
        <begin position="1"/>
        <end position="35"/>
    </location>
</feature>
<dbReference type="PROSITE" id="PS50853">
    <property type="entry name" value="FN3"/>
    <property type="match status" value="1"/>
</dbReference>
<dbReference type="GO" id="GO:0005576">
    <property type="term" value="C:extracellular region"/>
    <property type="evidence" value="ECO:0007669"/>
    <property type="project" value="UniProtKB-SubCell"/>
</dbReference>
<dbReference type="Pfam" id="PF24517">
    <property type="entry name" value="CBM96"/>
    <property type="match status" value="1"/>
</dbReference>
<proteinExistence type="predicted"/>
<evidence type="ECO:0000259" key="5">
    <source>
        <dbReference type="PROSITE" id="PS50853"/>
    </source>
</evidence>
<gene>
    <name evidence="6" type="ORF">DCMF_21115</name>
</gene>
<dbReference type="Gene3D" id="2.60.40.10">
    <property type="entry name" value="Immunoglobulins"/>
    <property type="match status" value="2"/>
</dbReference>
<keyword evidence="3 4" id="KW-0732">Signal</keyword>
<evidence type="ECO:0000256" key="3">
    <source>
        <dbReference type="ARBA" id="ARBA00022729"/>
    </source>
</evidence>
<evidence type="ECO:0000256" key="1">
    <source>
        <dbReference type="ARBA" id="ARBA00004613"/>
    </source>
</evidence>
<dbReference type="InterPro" id="IPR036116">
    <property type="entry name" value="FN3_sf"/>
</dbReference>
<dbReference type="InterPro" id="IPR003961">
    <property type="entry name" value="FN3_dom"/>
</dbReference>
<dbReference type="OrthoDB" id="1803536at2"/>
<evidence type="ECO:0000256" key="4">
    <source>
        <dbReference type="SAM" id="SignalP"/>
    </source>
</evidence>
<feature type="chain" id="PRO_5018269346" description="Fibronectin type-III domain-containing protein" evidence="4">
    <location>
        <begin position="36"/>
        <end position="678"/>
    </location>
</feature>
<dbReference type="Pfam" id="PF25788">
    <property type="entry name" value="Ig_Rha78A_N"/>
    <property type="match status" value="1"/>
</dbReference>
<dbReference type="InterPro" id="IPR055372">
    <property type="entry name" value="CBM96"/>
</dbReference>
<name>A0A3G1KWU6_FORW1</name>
<sequence length="678" mass="74547">MTRLLHLCKVGIFKCLSAALLMILTMAFFPPLVNADTSVQVGADPQAWGVKRDAAEIAGKRTQNSKTFDNHDGSYTLVIGQNYHYQTSEGKWEEIDTKLENASGKKMSGQAYDLSVTKAPFHAYFGKNSNAPQLFEVPGKGQIIIQPIDSKSSSGTVTENKIMYPAVWKEVDWVRTVLPEGVKSDIILHNTTAQNEFRFKVQAPNLEYEQQSDGTVLWKQGKEVVAMFRAATVMDAAGKEGVAYQRIESTVAGLELVIGVDPDWLAAPDRAWPVTIDPTVTIQPSTQTGIDTTVNSGLPTSSYARQFYMSYGKDSRGNWRALLKFDISSIPASKAIISAKIQVTCYYGTSTIAMLHKVTSRWIETVTWDTQPTYDATPILTLDTPSPEAKQLWDITALFTSWYNGTVPNYGVVWERDNWRWSSWYTSDYSKSSDRPALIVVYTTAPLVTPTSPLGTAAVPSYISTLTPSITWSYSDTDADAQASYQVIIKRSSDDVTVKDSGEVAGAATSYIVPASTITVNTKYYYQVRVKDSKGAWSSYTPSQYFLALASPSNFSLIPGQTTVNATWSSNGNPADTVYQLWRGNQVVYQGTGLSYSDTELTPNTTYQYSVNALGSDGGATDSVSGSVTTYSSTTIIIDYNYDSQNRLNSIQLPTGEVITNFQYDANGNLIKRQVLGQ</sequence>
<keyword evidence="7" id="KW-1185">Reference proteome</keyword>
<dbReference type="KEGG" id="fwa:DCMF_21115"/>
<protein>
    <recommendedName>
        <fullName evidence="5">Fibronectin type-III domain-containing protein</fullName>
    </recommendedName>
</protein>
<evidence type="ECO:0000313" key="6">
    <source>
        <dbReference type="EMBL" id="ATW26922.1"/>
    </source>
</evidence>
<evidence type="ECO:0000256" key="2">
    <source>
        <dbReference type="ARBA" id="ARBA00022525"/>
    </source>
</evidence>
<accession>A0A3G1KWU6</accession>
<comment type="subcellular location">
    <subcellularLocation>
        <location evidence="1">Secreted</location>
    </subcellularLocation>
</comment>
<feature type="domain" description="Fibronectin type-III" evidence="5">
    <location>
        <begin position="548"/>
        <end position="633"/>
    </location>
</feature>
<dbReference type="NCBIfam" id="NF033679">
    <property type="entry name" value="DNRLRE_dom"/>
    <property type="match status" value="1"/>
</dbReference>
<dbReference type="AlphaFoldDB" id="A0A3G1KWU6"/>
<dbReference type="RefSeq" id="WP_148136254.1">
    <property type="nucleotide sequence ID" value="NZ_CP017634.1"/>
</dbReference>
<evidence type="ECO:0000313" key="7">
    <source>
        <dbReference type="Proteomes" id="UP000323521"/>
    </source>
</evidence>
<keyword evidence="2" id="KW-0964">Secreted</keyword>
<dbReference type="InterPro" id="IPR013783">
    <property type="entry name" value="Ig-like_fold"/>
</dbReference>
<dbReference type="Proteomes" id="UP000323521">
    <property type="component" value="Chromosome"/>
</dbReference>
<organism evidence="6 7">
    <name type="scientific">Formimonas warabiya</name>
    <dbReference type="NCBI Taxonomy" id="1761012"/>
    <lineage>
        <taxon>Bacteria</taxon>
        <taxon>Bacillati</taxon>
        <taxon>Bacillota</taxon>
        <taxon>Clostridia</taxon>
        <taxon>Eubacteriales</taxon>
        <taxon>Peptococcaceae</taxon>
        <taxon>Candidatus Formimonas</taxon>
    </lineage>
</organism>
<reference evidence="6 7" key="1">
    <citation type="submission" date="2016-10" db="EMBL/GenBank/DDBJ databases">
        <title>Complete Genome Sequence of Peptococcaceae strain DCMF.</title>
        <authorList>
            <person name="Edwards R.J."/>
            <person name="Holland S.I."/>
            <person name="Deshpande N.P."/>
            <person name="Wong Y.K."/>
            <person name="Ertan H."/>
            <person name="Manefield M."/>
            <person name="Russell T.L."/>
            <person name="Lee M.J."/>
        </authorList>
    </citation>
    <scope>NUCLEOTIDE SEQUENCE [LARGE SCALE GENOMIC DNA]</scope>
    <source>
        <strain evidence="6 7">DCMF</strain>
    </source>
</reference>